<dbReference type="EMBL" id="PTIX01000003">
    <property type="protein sequence ID" value="PPK69762.1"/>
    <property type="molecule type" value="Genomic_DNA"/>
</dbReference>
<protein>
    <recommendedName>
        <fullName evidence="3">PE family protein</fullName>
    </recommendedName>
</protein>
<name>A0A2S6GWZ2_9PSEU</name>
<proteinExistence type="predicted"/>
<evidence type="ECO:0008006" key="3">
    <source>
        <dbReference type="Google" id="ProtNLM"/>
    </source>
</evidence>
<reference evidence="1 2" key="1">
    <citation type="submission" date="2018-02" db="EMBL/GenBank/DDBJ databases">
        <title>Genomic Encyclopedia of Archaeal and Bacterial Type Strains, Phase II (KMG-II): from individual species to whole genera.</title>
        <authorList>
            <person name="Goeker M."/>
        </authorList>
    </citation>
    <scope>NUCLEOTIDE SEQUENCE [LARGE SCALE GENOMIC DNA]</scope>
    <source>
        <strain evidence="1 2">YU 961-1</strain>
    </source>
</reference>
<dbReference type="RefSeq" id="WP_104478161.1">
    <property type="nucleotide sequence ID" value="NZ_CP154825.1"/>
</dbReference>
<organism evidence="1 2">
    <name type="scientific">Actinokineospora auranticolor</name>
    <dbReference type="NCBI Taxonomy" id="155976"/>
    <lineage>
        <taxon>Bacteria</taxon>
        <taxon>Bacillati</taxon>
        <taxon>Actinomycetota</taxon>
        <taxon>Actinomycetes</taxon>
        <taxon>Pseudonocardiales</taxon>
        <taxon>Pseudonocardiaceae</taxon>
        <taxon>Actinokineospora</taxon>
    </lineage>
</organism>
<evidence type="ECO:0000313" key="2">
    <source>
        <dbReference type="Proteomes" id="UP000239203"/>
    </source>
</evidence>
<keyword evidence="2" id="KW-1185">Reference proteome</keyword>
<sequence length="123" mass="13216">MAPGTNGHGHGGGRGHDLLDLAPEAVPALRAAFADALAKVDGQLELGETGLAVERWARDPVSEDATRVFNARTVHHERAALDALRAYRARLDTAVHTLDRVAEQYRLLEEDNRATVTQKGTAG</sequence>
<accession>A0A2S6GWZ2</accession>
<gene>
    <name evidence="1" type="ORF">CLV40_103372</name>
</gene>
<dbReference type="Proteomes" id="UP000239203">
    <property type="component" value="Unassembled WGS sequence"/>
</dbReference>
<evidence type="ECO:0000313" key="1">
    <source>
        <dbReference type="EMBL" id="PPK69762.1"/>
    </source>
</evidence>
<dbReference type="OrthoDB" id="5189596at2"/>
<comment type="caution">
    <text evidence="1">The sequence shown here is derived from an EMBL/GenBank/DDBJ whole genome shotgun (WGS) entry which is preliminary data.</text>
</comment>
<dbReference type="AlphaFoldDB" id="A0A2S6GWZ2"/>